<reference evidence="2" key="1">
    <citation type="submission" date="2021-01" db="EMBL/GenBank/DDBJ databases">
        <title>Whole genome shotgun sequence of Actinoplanes tereljensis NBRC 105297.</title>
        <authorList>
            <person name="Komaki H."/>
            <person name="Tamura T."/>
        </authorList>
    </citation>
    <scope>NUCLEOTIDE SEQUENCE</scope>
    <source>
        <strain evidence="2">NBRC 105297</strain>
    </source>
</reference>
<keyword evidence="3" id="KW-1185">Reference proteome</keyword>
<dbReference type="Pfam" id="PF18154">
    <property type="entry name" value="pPIWI_RE_REase"/>
    <property type="match status" value="1"/>
</dbReference>
<protein>
    <recommendedName>
        <fullName evidence="1">REase associating with pPIWI RE domain-containing protein</fullName>
    </recommendedName>
</protein>
<feature type="domain" description="REase associating with pPIWI RE" evidence="1">
    <location>
        <begin position="276"/>
        <end position="387"/>
    </location>
</feature>
<evidence type="ECO:0000313" key="2">
    <source>
        <dbReference type="EMBL" id="GIF23405.1"/>
    </source>
</evidence>
<gene>
    <name evidence="2" type="ORF">Ate02nite_61350</name>
</gene>
<comment type="caution">
    <text evidence="2">The sequence shown here is derived from an EMBL/GenBank/DDBJ whole genome shotgun (WGS) entry which is preliminary data.</text>
</comment>
<dbReference type="Proteomes" id="UP000623608">
    <property type="component" value="Unassembled WGS sequence"/>
</dbReference>
<accession>A0A919TWL7</accession>
<proteinExistence type="predicted"/>
<dbReference type="EMBL" id="BOMY01000039">
    <property type="protein sequence ID" value="GIF23405.1"/>
    <property type="molecule type" value="Genomic_DNA"/>
</dbReference>
<dbReference type="AlphaFoldDB" id="A0A919TWL7"/>
<evidence type="ECO:0000259" key="1">
    <source>
        <dbReference type="Pfam" id="PF18154"/>
    </source>
</evidence>
<name>A0A919TWL7_9ACTN</name>
<dbReference type="RefSeq" id="WP_203811301.1">
    <property type="nucleotide sequence ID" value="NZ_BOMY01000039.1"/>
</dbReference>
<evidence type="ECO:0000313" key="3">
    <source>
        <dbReference type="Proteomes" id="UP000623608"/>
    </source>
</evidence>
<dbReference type="InterPro" id="IPR040828">
    <property type="entry name" value="pPIWI_RE_REase"/>
</dbReference>
<organism evidence="2 3">
    <name type="scientific">Paractinoplanes tereljensis</name>
    <dbReference type="NCBI Taxonomy" id="571912"/>
    <lineage>
        <taxon>Bacteria</taxon>
        <taxon>Bacillati</taxon>
        <taxon>Actinomycetota</taxon>
        <taxon>Actinomycetes</taxon>
        <taxon>Micromonosporales</taxon>
        <taxon>Micromonosporaceae</taxon>
        <taxon>Paractinoplanes</taxon>
    </lineage>
</organism>
<sequence length="388" mass="42609">MMEAARRFGRDETVTAVTQAASLWMQPESIGARWRMMAELHGPVALAHLAHGEPFLPLAAFVDRLTGPLAELLPPSLRQPCDDAALVEDGRLSATAADLLMENLAPSLSATDVASWSMPRLSAEKVQGWLYGQLLATGSEAGYRNARRTVIDNSAGEMSDVIDAIKLAGLPREGLVIEIPGHAQFAHEGEKYWFGCPVCRYPMRFQLGRVSCMYPPHAKAVGAVTVRLSRRRLPSVGAWNKARAADLGGPGIITAAPVDGHACLVQPVWRYSTIPGCEEVRLHQLLEQIPGVTATLWPYTDRYDLHVSAASRRKPWRVDVKDYADAARLANELLKRGTLTDSDLLIVVPDHRADQLQVLNERLRAGLNTRRRIAYTSSSFLKLVQKAA</sequence>